<name>A0A7I4XU76_HAECO</name>
<dbReference type="Gene3D" id="1.20.120.1630">
    <property type="match status" value="1"/>
</dbReference>
<keyword evidence="10 13" id="KW-0472">Membrane</keyword>
<reference evidence="15" key="1">
    <citation type="submission" date="2020-12" db="UniProtKB">
        <authorList>
            <consortium name="WormBaseParasite"/>
        </authorList>
    </citation>
    <scope>IDENTIFICATION</scope>
    <source>
        <strain evidence="15">MHco3</strain>
    </source>
</reference>
<dbReference type="GO" id="GO:0005789">
    <property type="term" value="C:endoplasmic reticulum membrane"/>
    <property type="evidence" value="ECO:0007669"/>
    <property type="project" value="UniProtKB-SubCell"/>
</dbReference>
<evidence type="ECO:0000256" key="5">
    <source>
        <dbReference type="ARBA" id="ARBA00022603"/>
    </source>
</evidence>
<evidence type="ECO:0000256" key="8">
    <source>
        <dbReference type="ARBA" id="ARBA00022692"/>
    </source>
</evidence>
<keyword evidence="6" id="KW-0808">Transferase</keyword>
<dbReference type="GO" id="GO:0004671">
    <property type="term" value="F:protein C-terminal S-isoprenylcysteine carboxyl O-methyltransferase activity"/>
    <property type="evidence" value="ECO:0007669"/>
    <property type="project" value="UniProtKB-EC"/>
</dbReference>
<dbReference type="Proteomes" id="UP000025227">
    <property type="component" value="Unplaced"/>
</dbReference>
<dbReference type="AlphaFoldDB" id="A0A7I4XU76"/>
<protein>
    <recommendedName>
        <fullName evidence="12 13">Protein-S-isoprenylcysteine O-methyltransferase</fullName>
        <ecNumber evidence="4 13">2.1.1.100</ecNumber>
    </recommendedName>
</protein>
<dbReference type="InterPro" id="IPR025770">
    <property type="entry name" value="PPMT_MeTrfase"/>
</dbReference>
<dbReference type="WBParaSite" id="HCON_00008030-00001">
    <property type="protein sequence ID" value="HCON_00008030-00001"/>
    <property type="gene ID" value="HCON_00008030"/>
</dbReference>
<evidence type="ECO:0000256" key="1">
    <source>
        <dbReference type="ARBA" id="ARBA00001450"/>
    </source>
</evidence>
<evidence type="ECO:0000256" key="13">
    <source>
        <dbReference type="RuleBase" id="RU362022"/>
    </source>
</evidence>
<keyword evidence="9 13" id="KW-1133">Transmembrane helix</keyword>
<dbReference type="EC" id="2.1.1.100" evidence="4 13"/>
<keyword evidence="5 13" id="KW-0489">Methyltransferase</keyword>
<dbReference type="OrthoDB" id="422086at2759"/>
<feature type="transmembrane region" description="Helical" evidence="13">
    <location>
        <begin position="69"/>
        <end position="87"/>
    </location>
</feature>
<comment type="function">
    <text evidence="11">Catalyzes the post-translational methylation of isoprenylated C-terminal cysteine residues.</text>
</comment>
<feature type="transmembrane region" description="Helical" evidence="13">
    <location>
        <begin position="218"/>
        <end position="241"/>
    </location>
</feature>
<evidence type="ECO:0000313" key="14">
    <source>
        <dbReference type="Proteomes" id="UP000025227"/>
    </source>
</evidence>
<feature type="transmembrane region" description="Helical" evidence="13">
    <location>
        <begin position="134"/>
        <end position="153"/>
    </location>
</feature>
<accession>A0A7I4XU76</accession>
<keyword evidence="7 13" id="KW-0949">S-adenosyl-L-methionine</keyword>
<dbReference type="Pfam" id="PF04140">
    <property type="entry name" value="ICMT"/>
    <property type="match status" value="1"/>
</dbReference>
<dbReference type="PANTHER" id="PTHR12714">
    <property type="entry name" value="PROTEIN-S ISOPRENYLCYSTEINE O-METHYLTRANSFERASE"/>
    <property type="match status" value="1"/>
</dbReference>
<comment type="subcellular location">
    <subcellularLocation>
        <location evidence="13">Endoplasmic reticulum membrane</location>
        <topology evidence="13">Multi-pass membrane protein</topology>
    </subcellularLocation>
    <subcellularLocation>
        <location evidence="2">Membrane</location>
        <topology evidence="2">Multi-pass membrane protein</topology>
    </subcellularLocation>
</comment>
<evidence type="ECO:0000256" key="2">
    <source>
        <dbReference type="ARBA" id="ARBA00004141"/>
    </source>
</evidence>
<comment type="similarity">
    <text evidence="3 13">Belongs to the class VI-like SAM-binding methyltransferase superfamily. Isoprenylcysteine carboxyl methyltransferase family.</text>
</comment>
<evidence type="ECO:0000256" key="7">
    <source>
        <dbReference type="ARBA" id="ARBA00022691"/>
    </source>
</evidence>
<evidence type="ECO:0000256" key="10">
    <source>
        <dbReference type="ARBA" id="ARBA00023136"/>
    </source>
</evidence>
<dbReference type="InterPro" id="IPR007269">
    <property type="entry name" value="ICMT_MeTrfase"/>
</dbReference>
<feature type="transmembrane region" description="Helical" evidence="13">
    <location>
        <begin position="93"/>
        <end position="113"/>
    </location>
</feature>
<feature type="transmembrane region" description="Helical" evidence="13">
    <location>
        <begin position="21"/>
        <end position="38"/>
    </location>
</feature>
<keyword evidence="14" id="KW-1185">Reference proteome</keyword>
<dbReference type="OMA" id="FTHMIRI"/>
<dbReference type="PANTHER" id="PTHR12714:SF9">
    <property type="entry name" value="PROTEIN-S-ISOPRENYLCYSTEINE O-METHYLTRANSFERASE"/>
    <property type="match status" value="1"/>
</dbReference>
<evidence type="ECO:0000256" key="12">
    <source>
        <dbReference type="ARBA" id="ARBA00023656"/>
    </source>
</evidence>
<keyword evidence="13" id="KW-0256">Endoplasmic reticulum</keyword>
<dbReference type="PROSITE" id="PS51564">
    <property type="entry name" value="SAM_ICMT"/>
    <property type="match status" value="1"/>
</dbReference>
<comment type="catalytic activity">
    <reaction evidence="1 13">
        <text>[protein]-C-terminal S-[(2E,6E)-farnesyl]-L-cysteine + S-adenosyl-L-methionine = [protein]-C-terminal S-[(2E,6E)-farnesyl]-L-cysteine methyl ester + S-adenosyl-L-homocysteine</text>
        <dbReference type="Rhea" id="RHEA:21672"/>
        <dbReference type="Rhea" id="RHEA-COMP:12125"/>
        <dbReference type="Rhea" id="RHEA-COMP:12126"/>
        <dbReference type="ChEBI" id="CHEBI:57856"/>
        <dbReference type="ChEBI" id="CHEBI:59789"/>
        <dbReference type="ChEBI" id="CHEBI:90510"/>
        <dbReference type="ChEBI" id="CHEBI:90511"/>
        <dbReference type="EC" id="2.1.1.100"/>
    </reaction>
</comment>
<sequence length="284" mass="32553">MPVTWTSLSRQYRSDSEFRGSINYFAGSFAIAFLSWYSGAKFSILAIAVCIPASYFSGRYSGQKPICSAQASFLGLLCGSSVALYLFWRMTPVAMFCCYTFIFSIFHFSEFFFTAISNRRSLQPDSFLLNHSTAYWIAALASWIEFFSEVYFTPFLKVQSISMLGVAACLCGEVIRKLAMLHAGNGFTHRLALSKRPDHRLVTTGIYGFLRHPGYTGWFMWSIGTQLILCNPLCLCGYAYVSWHFFNERIYDEERDLINFFGQQYINYRRDVWVGIPFVKGFES</sequence>
<evidence type="ECO:0000256" key="3">
    <source>
        <dbReference type="ARBA" id="ARBA00009140"/>
    </source>
</evidence>
<dbReference type="GO" id="GO:0032259">
    <property type="term" value="P:methylation"/>
    <property type="evidence" value="ECO:0007669"/>
    <property type="project" value="UniProtKB-KW"/>
</dbReference>
<proteinExistence type="inferred from homology"/>
<organism evidence="14 15">
    <name type="scientific">Haemonchus contortus</name>
    <name type="common">Barber pole worm</name>
    <dbReference type="NCBI Taxonomy" id="6289"/>
    <lineage>
        <taxon>Eukaryota</taxon>
        <taxon>Metazoa</taxon>
        <taxon>Ecdysozoa</taxon>
        <taxon>Nematoda</taxon>
        <taxon>Chromadorea</taxon>
        <taxon>Rhabditida</taxon>
        <taxon>Rhabditina</taxon>
        <taxon>Rhabditomorpha</taxon>
        <taxon>Strongyloidea</taxon>
        <taxon>Trichostrongylidae</taxon>
        <taxon>Haemonchus</taxon>
    </lineage>
</organism>
<evidence type="ECO:0000313" key="15">
    <source>
        <dbReference type="WBParaSite" id="HCON_00008030-00001"/>
    </source>
</evidence>
<evidence type="ECO:0000256" key="4">
    <source>
        <dbReference type="ARBA" id="ARBA00012151"/>
    </source>
</evidence>
<keyword evidence="8 13" id="KW-0812">Transmembrane</keyword>
<evidence type="ECO:0000256" key="9">
    <source>
        <dbReference type="ARBA" id="ARBA00022989"/>
    </source>
</evidence>
<feature type="transmembrane region" description="Helical" evidence="13">
    <location>
        <begin position="44"/>
        <end position="62"/>
    </location>
</feature>
<evidence type="ECO:0000256" key="6">
    <source>
        <dbReference type="ARBA" id="ARBA00022679"/>
    </source>
</evidence>
<evidence type="ECO:0000256" key="11">
    <source>
        <dbReference type="ARBA" id="ARBA00023572"/>
    </source>
</evidence>